<evidence type="ECO:0000256" key="4">
    <source>
        <dbReference type="ARBA" id="ARBA00022699"/>
    </source>
</evidence>
<gene>
    <name evidence="9" type="ORF">X975_24197</name>
</gene>
<keyword evidence="6" id="KW-0472">Membrane</keyword>
<dbReference type="OrthoDB" id="432281at2759"/>
<keyword evidence="10" id="KW-1185">Reference proteome</keyword>
<feature type="region of interest" description="Disordered" evidence="8">
    <location>
        <begin position="1319"/>
        <end position="1376"/>
    </location>
</feature>
<evidence type="ECO:0000256" key="8">
    <source>
        <dbReference type="SAM" id="MobiDB-lite"/>
    </source>
</evidence>
<dbReference type="SMART" id="SM00248">
    <property type="entry name" value="ANK"/>
    <property type="match status" value="10"/>
</dbReference>
<sequence length="1376" mass="155325">MAAVSEDPITLWLKLGALEKLEQVVLDGYGDQLYGKTSRIPQVNKFLRQVPLFQSKIDEIHKAVSTGNLRDVQHLIDRKKLAFCRDHMGASPMHKAVLFSQKPIIDYLLDRYPSVVHARDHKGRTPLHYAAVLSDGGEIYKMLLDHGADTKATDVYGNRPEYYMHARDEMDIQALKEGHDTGKSPKMTKMKHFQSNDGNKKDTVARSAKPAGTRTQIREMLTSGNLEALEELVLQGHGDKLLGESSNNPLVRDFIRMVPIYMERIYEIHRAVARGRLRDVQTLLDRKKLALARDPLGATPLHKAVMYGHNDVAEYITLNFPLAKDTKDLDGRTPLHYAAALKDNHELYNMLISLGANPLVLDYRGKTAEYYLQFPEHLHLEQMIKQSQRLNANYMANHANRMKAVSPKRKSPYPTRATLALDFNANIRPMNGELSDETEDLEPQKNGHVTFKMPKKTLFRSQPLLPPPKLKRLEINSANIKRWIREEDIEKLEGAVLEGYGEKVASQKSDNAKLQEYINDQVPLLVKKIEAIHSAVSNDDLNELQAQLHETDHMVLAKDHFGMAPIHRAVLMNKPETLAFLIDRFPETVNARDKEGRTALHYAAAMSREPGASNYFKILLEAGADSRIRDNQGRSPEYYRTHHVPIPHKLNLHQKMLKKLRSKSEPPPQNRVKKLPGINGIGSLPQVTMDKINQWLQNGDLEHIKEFAMDGYGQHLVGKTSWSEDVRQYLKSLPLFLMTLGSAFHAVERGDVESLDKLIASEENLLRSKNSDGSTLMHHAVLHDQLDVLNYFLHKYPTLVNIKDRNGRTPLHVAGQQKNQYVYTILTAAGADPMILDQKGRSAEYYYTSSIKPTKPQISPSSSTPEDSSGNEKISSSPEENKKDEQGNEAEQQSKDSKNSKSPDKEEESDTKTEVKIAENEEKKDAEGSTTATAEKAKTPVPEGKSTDSEQEEKQGNDDKENNSDKEEGKGTETKEEKAEETKETKKEEPKEEKQENKENAPREPEAPVSSSGDRLNELIDVWIRDRDLLRLEHVVIAGQGERLIGRSSDDRQVQEFLDLVPTYMARIRGVHDAVVRGNLGEVESVLTRKRFALSRDHLGASPLHLAVLHGHTDIVKYIIDNFPEALDGPDNEGRTPLHYAAVMRDGGSYYRILLMAGADETVKDKAGHTPDYYLTHAGVLTIRDLLEGYRIRDAQNRRPSQVNIWQRPPTDEADKPNYFFDEEDYDSLFDEPEPGNTPQYSDSTTTTEPSQDDTKEQKPVQMTSIYPILFDRQNRDSRYLATVLGDALIKGLTQVAARRPRDPIGYLATYLYQYAARKSGSRLSSKEEETADDCGETEGNSSPVKAQTSNETNETEKQSDPADTSKSPLEILEEE</sequence>
<dbReference type="OMA" id="ETEWEVR"/>
<dbReference type="GO" id="GO:0044218">
    <property type="term" value="C:other organism cell membrane"/>
    <property type="evidence" value="ECO:0007669"/>
    <property type="project" value="UniProtKB-KW"/>
</dbReference>
<name>A0A087U1Q8_STEMI</name>
<keyword evidence="4" id="KW-0528">Neurotoxin</keyword>
<keyword evidence="5" id="KW-0800">Toxin</keyword>
<proteinExistence type="predicted"/>
<feature type="repeat" description="ANK" evidence="7">
    <location>
        <begin position="595"/>
        <end position="631"/>
    </location>
</feature>
<reference evidence="9 10" key="1">
    <citation type="submission" date="2013-11" db="EMBL/GenBank/DDBJ databases">
        <title>Genome sequencing of Stegodyphus mimosarum.</title>
        <authorList>
            <person name="Bechsgaard J."/>
        </authorList>
    </citation>
    <scope>NUCLEOTIDE SEQUENCE [LARGE SCALE GENOMIC DNA]</scope>
</reference>
<evidence type="ECO:0000256" key="1">
    <source>
        <dbReference type="ARBA" id="ARBA00004175"/>
    </source>
</evidence>
<feature type="repeat" description="ANK" evidence="7">
    <location>
        <begin position="1133"/>
        <end position="1166"/>
    </location>
</feature>
<dbReference type="Pfam" id="PF12796">
    <property type="entry name" value="Ank_2"/>
    <property type="match status" value="5"/>
</dbReference>
<organism evidence="9 10">
    <name type="scientific">Stegodyphus mimosarum</name>
    <name type="common">African social velvet spider</name>
    <dbReference type="NCBI Taxonomy" id="407821"/>
    <lineage>
        <taxon>Eukaryota</taxon>
        <taxon>Metazoa</taxon>
        <taxon>Ecdysozoa</taxon>
        <taxon>Arthropoda</taxon>
        <taxon>Chelicerata</taxon>
        <taxon>Arachnida</taxon>
        <taxon>Araneae</taxon>
        <taxon>Araneomorphae</taxon>
        <taxon>Entelegynae</taxon>
        <taxon>Eresoidea</taxon>
        <taxon>Eresidae</taxon>
        <taxon>Stegodyphus</taxon>
    </lineage>
</organism>
<evidence type="ECO:0000313" key="10">
    <source>
        <dbReference type="Proteomes" id="UP000054359"/>
    </source>
</evidence>
<dbReference type="InterPro" id="IPR007858">
    <property type="entry name" value="Dpy-30_motif"/>
</dbReference>
<dbReference type="PROSITE" id="PS50297">
    <property type="entry name" value="ANK_REP_REGION"/>
    <property type="match status" value="6"/>
</dbReference>
<dbReference type="PANTHER" id="PTHR24172:SF4">
    <property type="entry name" value="ANK_REP_REGION DOMAIN-CONTAINING PROTEIN"/>
    <property type="match status" value="1"/>
</dbReference>
<feature type="region of interest" description="Disordered" evidence="8">
    <location>
        <begin position="851"/>
        <end position="1013"/>
    </location>
</feature>
<evidence type="ECO:0000313" key="9">
    <source>
        <dbReference type="EMBL" id="KFM71297.1"/>
    </source>
</evidence>
<feature type="region of interest" description="Disordered" evidence="8">
    <location>
        <begin position="1227"/>
        <end position="1261"/>
    </location>
</feature>
<dbReference type="Proteomes" id="UP000054359">
    <property type="component" value="Unassembled WGS sequence"/>
</dbReference>
<dbReference type="InterPro" id="IPR002110">
    <property type="entry name" value="Ankyrin_rpt"/>
</dbReference>
<feature type="region of interest" description="Disordered" evidence="8">
    <location>
        <begin position="179"/>
        <end position="212"/>
    </location>
</feature>
<keyword evidence="6" id="KW-1053">Target membrane</keyword>
<dbReference type="PROSITE" id="PS50088">
    <property type="entry name" value="ANK_REPEAT"/>
    <property type="match status" value="6"/>
</dbReference>
<evidence type="ECO:0000256" key="7">
    <source>
        <dbReference type="PROSITE-ProRule" id="PRU00023"/>
    </source>
</evidence>
<dbReference type="Gene3D" id="1.20.890.10">
    <property type="entry name" value="cAMP-dependent protein kinase regulatory subunit, dimerization-anchoring domain"/>
    <property type="match status" value="1"/>
</dbReference>
<dbReference type="PANTHER" id="PTHR24172">
    <property type="entry name" value="ANK_REP_REGION DOMAIN-CONTAINING PROTEIN"/>
    <property type="match status" value="1"/>
</dbReference>
<feature type="compositionally biased region" description="Basic and acidic residues" evidence="8">
    <location>
        <begin position="945"/>
        <end position="1006"/>
    </location>
</feature>
<feature type="repeat" description="ANK" evidence="7">
    <location>
        <begin position="122"/>
        <end position="155"/>
    </location>
</feature>
<evidence type="ECO:0000256" key="3">
    <source>
        <dbReference type="ARBA" id="ARBA00022537"/>
    </source>
</evidence>
<feature type="repeat" description="ANK" evidence="7">
    <location>
        <begin position="806"/>
        <end position="838"/>
    </location>
</feature>
<comment type="subcellular location">
    <subcellularLocation>
        <location evidence="1">Target cell membrane</location>
    </subcellularLocation>
</comment>
<dbReference type="STRING" id="407821.A0A087U1Q8"/>
<feature type="compositionally biased region" description="Polar residues" evidence="8">
    <location>
        <begin position="1237"/>
        <end position="1250"/>
    </location>
</feature>
<dbReference type="Pfam" id="PF05186">
    <property type="entry name" value="Dpy-30"/>
    <property type="match status" value="1"/>
</dbReference>
<feature type="repeat" description="ANK" evidence="7">
    <location>
        <begin position="1099"/>
        <end position="1122"/>
    </location>
</feature>
<keyword evidence="5" id="KW-0638">Presynaptic neurotoxin</keyword>
<dbReference type="GO" id="GO:0044231">
    <property type="term" value="C:host cell presynaptic membrane"/>
    <property type="evidence" value="ECO:0007669"/>
    <property type="project" value="UniProtKB-KW"/>
</dbReference>
<feature type="compositionally biased region" description="Polar residues" evidence="8">
    <location>
        <begin position="1339"/>
        <end position="1353"/>
    </location>
</feature>
<keyword evidence="7" id="KW-0040">ANK repeat</keyword>
<feature type="compositionally biased region" description="Basic and acidic residues" evidence="8">
    <location>
        <begin position="879"/>
        <end position="927"/>
    </location>
</feature>
<dbReference type="GO" id="GO:0006887">
    <property type="term" value="P:exocytosis"/>
    <property type="evidence" value="ECO:0007669"/>
    <property type="project" value="UniProtKB-KW"/>
</dbReference>
<feature type="compositionally biased region" description="Low complexity" evidence="8">
    <location>
        <begin position="859"/>
        <end position="868"/>
    </location>
</feature>
<dbReference type="InterPro" id="IPR049630">
    <property type="entry name" value="DYDC-like_DD"/>
</dbReference>
<evidence type="ECO:0000256" key="2">
    <source>
        <dbReference type="ARBA" id="ARBA00022483"/>
    </source>
</evidence>
<protein>
    <submittedName>
        <fullName evidence="9">Tankyrase-1</fullName>
    </submittedName>
</protein>
<accession>A0A087U1Q8</accession>
<dbReference type="CDD" id="cd22966">
    <property type="entry name" value="DD_DYDC-like"/>
    <property type="match status" value="1"/>
</dbReference>
<dbReference type="EMBL" id="KK117739">
    <property type="protein sequence ID" value="KFM71297.1"/>
    <property type="molecule type" value="Genomic_DNA"/>
</dbReference>
<keyword evidence="2" id="KW-0268">Exocytosis</keyword>
<evidence type="ECO:0000256" key="6">
    <source>
        <dbReference type="ARBA" id="ARBA00023298"/>
    </source>
</evidence>
<feature type="repeat" description="ANK" evidence="7">
    <location>
        <begin position="330"/>
        <end position="363"/>
    </location>
</feature>
<dbReference type="SUPFAM" id="SSF48403">
    <property type="entry name" value="Ankyrin repeat"/>
    <property type="match status" value="2"/>
</dbReference>
<evidence type="ECO:0000256" key="5">
    <source>
        <dbReference type="ARBA" id="ARBA00023028"/>
    </source>
</evidence>
<keyword evidence="3" id="KW-1052">Target cell membrane</keyword>
<dbReference type="InterPro" id="IPR036770">
    <property type="entry name" value="Ankyrin_rpt-contain_sf"/>
</dbReference>
<feature type="non-terminal residue" evidence="9">
    <location>
        <position position="1376"/>
    </location>
</feature>
<dbReference type="Gene3D" id="1.25.40.20">
    <property type="entry name" value="Ankyrin repeat-containing domain"/>
    <property type="match status" value="5"/>
</dbReference>